<evidence type="ECO:0000256" key="8">
    <source>
        <dbReference type="SAM" id="Phobius"/>
    </source>
</evidence>
<dbReference type="EMBL" id="DVJP01000003">
    <property type="protein sequence ID" value="HIS75218.1"/>
    <property type="molecule type" value="Genomic_DNA"/>
</dbReference>
<evidence type="ECO:0000256" key="5">
    <source>
        <dbReference type="ARBA" id="ARBA00022692"/>
    </source>
</evidence>
<feature type="transmembrane region" description="Helical" evidence="8">
    <location>
        <begin position="169"/>
        <end position="187"/>
    </location>
</feature>
<dbReference type="InterPro" id="IPR038770">
    <property type="entry name" value="Na+/solute_symporter_sf"/>
</dbReference>
<dbReference type="PANTHER" id="PTHR36838">
    <property type="entry name" value="AUXIN EFFLUX CARRIER FAMILY PROTEIN"/>
    <property type="match status" value="1"/>
</dbReference>
<dbReference type="Proteomes" id="UP000824002">
    <property type="component" value="Unassembled WGS sequence"/>
</dbReference>
<evidence type="ECO:0000256" key="1">
    <source>
        <dbReference type="ARBA" id="ARBA00004651"/>
    </source>
</evidence>
<keyword evidence="7 8" id="KW-0472">Membrane</keyword>
<feature type="transmembrane region" description="Helical" evidence="8">
    <location>
        <begin position="235"/>
        <end position="263"/>
    </location>
</feature>
<comment type="subcellular location">
    <subcellularLocation>
        <location evidence="1">Cell membrane</location>
        <topology evidence="1">Multi-pass membrane protein</topology>
    </subcellularLocation>
</comment>
<feature type="transmembrane region" description="Helical" evidence="8">
    <location>
        <begin position="103"/>
        <end position="121"/>
    </location>
</feature>
<reference evidence="9" key="1">
    <citation type="submission" date="2020-10" db="EMBL/GenBank/DDBJ databases">
        <authorList>
            <person name="Gilroy R."/>
        </authorList>
    </citation>
    <scope>NUCLEOTIDE SEQUENCE</scope>
    <source>
        <strain evidence="9">CHK199-13235</strain>
    </source>
</reference>
<keyword evidence="6 8" id="KW-1133">Transmembrane helix</keyword>
<dbReference type="PANTHER" id="PTHR36838:SF4">
    <property type="entry name" value="AUXIN EFFLUX CARRIER FAMILY PROTEIN"/>
    <property type="match status" value="1"/>
</dbReference>
<evidence type="ECO:0000256" key="4">
    <source>
        <dbReference type="ARBA" id="ARBA00022475"/>
    </source>
</evidence>
<feature type="transmembrane region" description="Helical" evidence="8">
    <location>
        <begin position="36"/>
        <end position="56"/>
    </location>
</feature>
<keyword evidence="4" id="KW-1003">Cell membrane</keyword>
<evidence type="ECO:0000313" key="9">
    <source>
        <dbReference type="EMBL" id="HIS75218.1"/>
    </source>
</evidence>
<dbReference type="Pfam" id="PF03547">
    <property type="entry name" value="Mem_trans"/>
    <property type="match status" value="2"/>
</dbReference>
<comment type="caution">
    <text evidence="9">The sequence shown here is derived from an EMBL/GenBank/DDBJ whole genome shotgun (WGS) entry which is preliminary data.</text>
</comment>
<dbReference type="GO" id="GO:0005886">
    <property type="term" value="C:plasma membrane"/>
    <property type="evidence" value="ECO:0007669"/>
    <property type="project" value="UniProtKB-SubCell"/>
</dbReference>
<feature type="transmembrane region" description="Helical" evidence="8">
    <location>
        <begin position="127"/>
        <end position="148"/>
    </location>
</feature>
<keyword evidence="5 8" id="KW-0812">Transmembrane</keyword>
<evidence type="ECO:0000256" key="3">
    <source>
        <dbReference type="ARBA" id="ARBA00022448"/>
    </source>
</evidence>
<comment type="similarity">
    <text evidence="2">Belongs to the auxin efflux carrier (TC 2.A.69) family.</text>
</comment>
<gene>
    <name evidence="9" type="ORF">IAB51_00250</name>
</gene>
<reference evidence="9" key="2">
    <citation type="journal article" date="2021" name="PeerJ">
        <title>Extensive microbial diversity within the chicken gut microbiome revealed by metagenomics and culture.</title>
        <authorList>
            <person name="Gilroy R."/>
            <person name="Ravi A."/>
            <person name="Getino M."/>
            <person name="Pursley I."/>
            <person name="Horton D.L."/>
            <person name="Alikhan N.F."/>
            <person name="Baker D."/>
            <person name="Gharbi K."/>
            <person name="Hall N."/>
            <person name="Watson M."/>
            <person name="Adriaenssens E.M."/>
            <person name="Foster-Nyarko E."/>
            <person name="Jarju S."/>
            <person name="Secka A."/>
            <person name="Antonio M."/>
            <person name="Oren A."/>
            <person name="Chaudhuri R.R."/>
            <person name="La Ragione R."/>
            <person name="Hildebrand F."/>
            <person name="Pallen M.J."/>
        </authorList>
    </citation>
    <scope>NUCLEOTIDE SEQUENCE</scope>
    <source>
        <strain evidence="9">CHK199-13235</strain>
    </source>
</reference>
<evidence type="ECO:0000256" key="6">
    <source>
        <dbReference type="ARBA" id="ARBA00022989"/>
    </source>
</evidence>
<feature type="transmembrane region" description="Helical" evidence="8">
    <location>
        <begin position="68"/>
        <end position="91"/>
    </location>
</feature>
<feature type="transmembrane region" description="Helical" evidence="8">
    <location>
        <begin position="283"/>
        <end position="306"/>
    </location>
</feature>
<keyword evidence="3" id="KW-0813">Transport</keyword>
<dbReference type="Gene3D" id="1.20.1530.20">
    <property type="match status" value="1"/>
</dbReference>
<evidence type="ECO:0000313" key="10">
    <source>
        <dbReference type="Proteomes" id="UP000824002"/>
    </source>
</evidence>
<protein>
    <submittedName>
        <fullName evidence="9">AEC family transporter</fullName>
    </submittedName>
</protein>
<accession>A0A9D1JZQ4</accession>
<sequence length="312" mass="33461">MENLLISANAVLPLMLCMAAGYLARRMKFGGDAFYIQCNSFCFKVFMPLMMFNNIYHADLKTAFQPDLILFTVISVLAVSAAAFFIVRLLVKDGSRRAVLTQGIFRSNYVIFGLPVAINVYGEGHAATAALLSAVAVPLFNVLAVFTLEYYSGKKTGSLSVVKGVLTNPLILGALAALLFQALSIPLPRAVNAAVADLGDAATPLALVILGATFRFGEVRKNLRWLSIGVWGKLLAVPLVMIPIAILLGFRDVALLSLTILFASPTAVSSFTMAEAAGHDGELAAQQVVFSSIFSLLTVFLWIYALKSMGLI</sequence>
<evidence type="ECO:0000256" key="7">
    <source>
        <dbReference type="ARBA" id="ARBA00023136"/>
    </source>
</evidence>
<dbReference type="GO" id="GO:0055085">
    <property type="term" value="P:transmembrane transport"/>
    <property type="evidence" value="ECO:0007669"/>
    <property type="project" value="InterPro"/>
</dbReference>
<dbReference type="AlphaFoldDB" id="A0A9D1JZQ4"/>
<name>A0A9D1JZQ4_9FIRM</name>
<proteinExistence type="inferred from homology"/>
<dbReference type="InterPro" id="IPR004776">
    <property type="entry name" value="Mem_transp_PIN-like"/>
</dbReference>
<feature type="transmembrane region" description="Helical" evidence="8">
    <location>
        <begin position="6"/>
        <end position="24"/>
    </location>
</feature>
<evidence type="ECO:0000256" key="2">
    <source>
        <dbReference type="ARBA" id="ARBA00010145"/>
    </source>
</evidence>
<organism evidence="9 10">
    <name type="scientific">Candidatus Merdivicinus excrementipullorum</name>
    <dbReference type="NCBI Taxonomy" id="2840867"/>
    <lineage>
        <taxon>Bacteria</taxon>
        <taxon>Bacillati</taxon>
        <taxon>Bacillota</taxon>
        <taxon>Clostridia</taxon>
        <taxon>Eubacteriales</taxon>
        <taxon>Oscillospiraceae</taxon>
        <taxon>Oscillospiraceae incertae sedis</taxon>
        <taxon>Candidatus Merdivicinus</taxon>
    </lineage>
</organism>